<dbReference type="Proteomes" id="UP001501729">
    <property type="component" value="Unassembled WGS sequence"/>
</dbReference>
<dbReference type="InterPro" id="IPR051784">
    <property type="entry name" value="Nod_factor_ABC_transporter"/>
</dbReference>
<dbReference type="AlphaFoldDB" id="A0AAV3UQT4"/>
<feature type="transmembrane region" description="Helical" evidence="5">
    <location>
        <begin position="192"/>
        <end position="211"/>
    </location>
</feature>
<organism evidence="7 8">
    <name type="scientific">Haladaptatus pallidirubidus</name>
    <dbReference type="NCBI Taxonomy" id="1008152"/>
    <lineage>
        <taxon>Archaea</taxon>
        <taxon>Methanobacteriati</taxon>
        <taxon>Methanobacteriota</taxon>
        <taxon>Stenosarchaea group</taxon>
        <taxon>Halobacteria</taxon>
        <taxon>Halobacteriales</taxon>
        <taxon>Haladaptataceae</taxon>
        <taxon>Haladaptatus</taxon>
    </lineage>
</organism>
<feature type="transmembrane region" description="Helical" evidence="5">
    <location>
        <begin position="246"/>
        <end position="269"/>
    </location>
</feature>
<comment type="caution">
    <text evidence="7">The sequence shown here is derived from an EMBL/GenBank/DDBJ whole genome shotgun (WGS) entry which is preliminary data.</text>
</comment>
<evidence type="ECO:0000313" key="7">
    <source>
        <dbReference type="EMBL" id="GAA5064018.1"/>
    </source>
</evidence>
<evidence type="ECO:0000259" key="6">
    <source>
        <dbReference type="PROSITE" id="PS51012"/>
    </source>
</evidence>
<comment type="subcellular location">
    <subcellularLocation>
        <location evidence="1">Membrane</location>
        <topology evidence="1">Multi-pass membrane protein</topology>
    </subcellularLocation>
</comment>
<feature type="transmembrane region" description="Helical" evidence="5">
    <location>
        <begin position="76"/>
        <end position="101"/>
    </location>
</feature>
<feature type="transmembrane region" description="Helical" evidence="5">
    <location>
        <begin position="127"/>
        <end position="149"/>
    </location>
</feature>
<gene>
    <name evidence="7" type="ORF">GCM10025751_53050</name>
</gene>
<keyword evidence="2 5" id="KW-0812">Transmembrane</keyword>
<evidence type="ECO:0000313" key="8">
    <source>
        <dbReference type="Proteomes" id="UP001501729"/>
    </source>
</evidence>
<protein>
    <submittedName>
        <fullName evidence="7">ABC transporter permease</fullName>
    </submittedName>
</protein>
<dbReference type="EMBL" id="BAABKX010000030">
    <property type="protein sequence ID" value="GAA5064018.1"/>
    <property type="molecule type" value="Genomic_DNA"/>
</dbReference>
<name>A0AAV3UQT4_9EURY</name>
<dbReference type="PANTHER" id="PTHR43229">
    <property type="entry name" value="NODULATION PROTEIN J"/>
    <property type="match status" value="1"/>
</dbReference>
<keyword evidence="4 5" id="KW-0472">Membrane</keyword>
<feature type="transmembrane region" description="Helical" evidence="5">
    <location>
        <begin position="43"/>
        <end position="64"/>
    </location>
</feature>
<dbReference type="PIRSF" id="PIRSF006648">
    <property type="entry name" value="DrrB"/>
    <property type="match status" value="1"/>
</dbReference>
<evidence type="ECO:0000256" key="2">
    <source>
        <dbReference type="ARBA" id="ARBA00022692"/>
    </source>
</evidence>
<dbReference type="RefSeq" id="WP_227778735.1">
    <property type="nucleotide sequence ID" value="NZ_BAABKX010000030.1"/>
</dbReference>
<evidence type="ECO:0000256" key="1">
    <source>
        <dbReference type="ARBA" id="ARBA00004141"/>
    </source>
</evidence>
<evidence type="ECO:0000256" key="3">
    <source>
        <dbReference type="ARBA" id="ARBA00022989"/>
    </source>
</evidence>
<dbReference type="GeneID" id="68617508"/>
<keyword evidence="3 5" id="KW-1133">Transmembrane helix</keyword>
<dbReference type="GO" id="GO:0140359">
    <property type="term" value="F:ABC-type transporter activity"/>
    <property type="evidence" value="ECO:0007669"/>
    <property type="project" value="InterPro"/>
</dbReference>
<dbReference type="PRINTS" id="PR00164">
    <property type="entry name" value="ABC2TRNSPORT"/>
</dbReference>
<dbReference type="GO" id="GO:0043190">
    <property type="term" value="C:ATP-binding cassette (ABC) transporter complex"/>
    <property type="evidence" value="ECO:0007669"/>
    <property type="project" value="InterPro"/>
</dbReference>
<feature type="domain" description="ABC transmembrane type-2" evidence="6">
    <location>
        <begin position="43"/>
        <end position="272"/>
    </location>
</feature>
<dbReference type="Pfam" id="PF01061">
    <property type="entry name" value="ABC2_membrane"/>
    <property type="match status" value="1"/>
</dbReference>
<dbReference type="InterPro" id="IPR013525">
    <property type="entry name" value="ABC2_TM"/>
</dbReference>
<sequence>MSTPSHPEDELEYSTEKTPGNGFFGDFWTNFLRWNLKKVREPFVLVFALVQPLIFLVLFSQVFGQLAADAVPGGDYVAYLVPAIVIQVALITAAGSGTGFVQDIESGMFEKTLVSPMSRTAVFSGKVLSDLLLIVVPTLIMVVLGHVAGAPVTTGLLGIFGILAVAVVFSVWFMAFSNILAVVTGSTRVTGIVTNLVQFPLLFASTAFVPVDALPGWLQTVSSVNPITYGVDAARVIMLSGWDWGIILPSLVVLGMLDLLFGMLAVYFLNRASSATVR</sequence>
<dbReference type="InterPro" id="IPR000412">
    <property type="entry name" value="ABC_2_transport"/>
</dbReference>
<feature type="transmembrane region" description="Helical" evidence="5">
    <location>
        <begin position="155"/>
        <end position="180"/>
    </location>
</feature>
<reference evidence="7 8" key="1">
    <citation type="journal article" date="2019" name="Int. J. Syst. Evol. Microbiol.">
        <title>The Global Catalogue of Microorganisms (GCM) 10K type strain sequencing project: providing services to taxonomists for standard genome sequencing and annotation.</title>
        <authorList>
            <consortium name="The Broad Institute Genomics Platform"/>
            <consortium name="The Broad Institute Genome Sequencing Center for Infectious Disease"/>
            <person name="Wu L."/>
            <person name="Ma J."/>
        </authorList>
    </citation>
    <scope>NUCLEOTIDE SEQUENCE [LARGE SCALE GENOMIC DNA]</scope>
    <source>
        <strain evidence="7 8">JCM 17504</strain>
    </source>
</reference>
<accession>A0AAV3UQT4</accession>
<dbReference type="PROSITE" id="PS51012">
    <property type="entry name" value="ABC_TM2"/>
    <property type="match status" value="1"/>
</dbReference>
<keyword evidence="8" id="KW-1185">Reference proteome</keyword>
<dbReference type="PANTHER" id="PTHR43229:SF2">
    <property type="entry name" value="NODULATION PROTEIN J"/>
    <property type="match status" value="1"/>
</dbReference>
<evidence type="ECO:0000256" key="5">
    <source>
        <dbReference type="SAM" id="Phobius"/>
    </source>
</evidence>
<evidence type="ECO:0000256" key="4">
    <source>
        <dbReference type="ARBA" id="ARBA00023136"/>
    </source>
</evidence>
<proteinExistence type="predicted"/>
<dbReference type="InterPro" id="IPR047817">
    <property type="entry name" value="ABC2_TM_bact-type"/>
</dbReference>